<reference evidence="2" key="2">
    <citation type="submission" date="2016-06" db="EMBL/GenBank/DDBJ databases">
        <title>The genome of a short-lived fish provides insights into sex chromosome evolution and the genetic control of aging.</title>
        <authorList>
            <person name="Reichwald K."/>
            <person name="Felder M."/>
            <person name="Petzold A."/>
            <person name="Koch P."/>
            <person name="Groth M."/>
            <person name="Platzer M."/>
        </authorList>
    </citation>
    <scope>NUCLEOTIDE SEQUENCE</scope>
    <source>
        <tissue evidence="2">Brain</tissue>
    </source>
</reference>
<name>A0A1A8BU56_NOTKA</name>
<gene>
    <name evidence="2" type="primary">HSPB11</name>
</gene>
<dbReference type="Pfam" id="PF00754">
    <property type="entry name" value="F5_F8_type_C"/>
    <property type="match status" value="1"/>
</dbReference>
<dbReference type="GO" id="GO:0030992">
    <property type="term" value="C:intraciliary transport particle B"/>
    <property type="evidence" value="ECO:0007669"/>
    <property type="project" value="InterPro"/>
</dbReference>
<dbReference type="Gene3D" id="2.60.120.260">
    <property type="entry name" value="Galactose-binding domain-like"/>
    <property type="match status" value="1"/>
</dbReference>
<accession>A0A1A8BU56</accession>
<evidence type="ECO:0000259" key="1">
    <source>
        <dbReference type="Pfam" id="PF00754"/>
    </source>
</evidence>
<dbReference type="EMBL" id="HADZ01007261">
    <property type="protein sequence ID" value="SBP71202.1"/>
    <property type="molecule type" value="Transcribed_RNA"/>
</dbReference>
<dbReference type="AlphaFoldDB" id="A0A1A8BU56"/>
<dbReference type="PANTHER" id="PTHR33906">
    <property type="entry name" value="INTRAFLAGELLAR TRANSPORT PROTEIN 25 HOMOLOG"/>
    <property type="match status" value="1"/>
</dbReference>
<proteinExistence type="predicted"/>
<dbReference type="SUPFAM" id="SSF49785">
    <property type="entry name" value="Galactose-binding domain-like"/>
    <property type="match status" value="1"/>
</dbReference>
<organism evidence="2">
    <name type="scientific">Nothobranchius kadleci</name>
    <name type="common">African annual killifish</name>
    <dbReference type="NCBI Taxonomy" id="1051664"/>
    <lineage>
        <taxon>Eukaryota</taxon>
        <taxon>Metazoa</taxon>
        <taxon>Chordata</taxon>
        <taxon>Craniata</taxon>
        <taxon>Vertebrata</taxon>
        <taxon>Euteleostomi</taxon>
        <taxon>Actinopterygii</taxon>
        <taxon>Neopterygii</taxon>
        <taxon>Teleostei</taxon>
        <taxon>Neoteleostei</taxon>
        <taxon>Acanthomorphata</taxon>
        <taxon>Ovalentaria</taxon>
        <taxon>Atherinomorphae</taxon>
        <taxon>Cyprinodontiformes</taxon>
        <taxon>Nothobranchiidae</taxon>
        <taxon>Nothobranchius</taxon>
    </lineage>
</organism>
<dbReference type="InterPro" id="IPR008979">
    <property type="entry name" value="Galactose-bd-like_sf"/>
</dbReference>
<dbReference type="GO" id="GO:0005813">
    <property type="term" value="C:centrosome"/>
    <property type="evidence" value="ECO:0007669"/>
    <property type="project" value="TreeGrafter"/>
</dbReference>
<dbReference type="InterPro" id="IPR033558">
    <property type="entry name" value="IFT25"/>
</dbReference>
<dbReference type="PANTHER" id="PTHR33906:SF1">
    <property type="entry name" value="INTRAFLAGELLAR TRANSPORT PROTEIN 25 HOMOLOG"/>
    <property type="match status" value="1"/>
</dbReference>
<feature type="domain" description="F5/8 type C" evidence="1">
    <location>
        <begin position="16"/>
        <end position="125"/>
    </location>
</feature>
<keyword evidence="2" id="KW-0346">Stress response</keyword>
<dbReference type="GO" id="GO:0042073">
    <property type="term" value="P:intraciliary transport"/>
    <property type="evidence" value="ECO:0007669"/>
    <property type="project" value="InterPro"/>
</dbReference>
<reference evidence="2" key="1">
    <citation type="submission" date="2016-05" db="EMBL/GenBank/DDBJ databases">
        <authorList>
            <person name="Lavstsen T."/>
            <person name="Jespersen J.S."/>
        </authorList>
    </citation>
    <scope>NUCLEOTIDE SEQUENCE</scope>
    <source>
        <tissue evidence="2">Brain</tissue>
    </source>
</reference>
<protein>
    <submittedName>
        <fullName evidence="2">Heat shock protein family B (Small), member 11</fullName>
    </submittedName>
</protein>
<evidence type="ECO:0000313" key="2">
    <source>
        <dbReference type="EMBL" id="SBP71202.1"/>
    </source>
</evidence>
<sequence>MSDSSFNSLGVKVVFASSCDENHPPENIMDGNTKTFWTSTGMFPQEFVIRFPELTRVAAVTVESYNVKHLKMEKNTSPKVSQFEFVTEKEFERTERHLQLNTLSLNGSSAVHLRFIIASGHDHFVSVHRVTVKT</sequence>
<dbReference type="GO" id="GO:0005929">
    <property type="term" value="C:cilium"/>
    <property type="evidence" value="ECO:0007669"/>
    <property type="project" value="TreeGrafter"/>
</dbReference>
<dbReference type="InterPro" id="IPR000421">
    <property type="entry name" value="FA58C"/>
</dbReference>